<dbReference type="InterPro" id="IPR000608">
    <property type="entry name" value="UBC"/>
</dbReference>
<keyword evidence="3" id="KW-0547">Nucleotide-binding</keyword>
<evidence type="ECO:0000256" key="4">
    <source>
        <dbReference type="ARBA" id="ARBA00022786"/>
    </source>
</evidence>
<dbReference type="InParanoid" id="A0A059BMK6"/>
<dbReference type="AlphaFoldDB" id="A0A059BMK6"/>
<dbReference type="PANTHER" id="PTHR46116">
    <property type="entry name" value="(E3-INDEPENDENT) E2 UBIQUITIN-CONJUGATING ENZYME"/>
    <property type="match status" value="1"/>
</dbReference>
<dbReference type="Pfam" id="PF00179">
    <property type="entry name" value="UQ_con"/>
    <property type="match status" value="1"/>
</dbReference>
<dbReference type="Gramene" id="KCW67338">
    <property type="protein sequence ID" value="KCW67338"/>
    <property type="gene ID" value="EUGRSUZ_F01126"/>
</dbReference>
<keyword evidence="2" id="KW-0808">Transferase</keyword>
<gene>
    <name evidence="8" type="ORF">EUGRSUZ_F01126</name>
</gene>
<evidence type="ECO:0000256" key="6">
    <source>
        <dbReference type="SAM" id="MobiDB-lite"/>
    </source>
</evidence>
<feature type="compositionally biased region" description="Polar residues" evidence="6">
    <location>
        <begin position="257"/>
        <end position="277"/>
    </location>
</feature>
<evidence type="ECO:0000256" key="5">
    <source>
        <dbReference type="ARBA" id="ARBA00022840"/>
    </source>
</evidence>
<keyword evidence="4" id="KW-0833">Ubl conjugation pathway</keyword>
<proteinExistence type="predicted"/>
<keyword evidence="5" id="KW-0067">ATP-binding</keyword>
<evidence type="ECO:0000256" key="1">
    <source>
        <dbReference type="ARBA" id="ARBA00012486"/>
    </source>
</evidence>
<feature type="region of interest" description="Disordered" evidence="6">
    <location>
        <begin position="257"/>
        <end position="281"/>
    </location>
</feature>
<dbReference type="STRING" id="71139.A0A059BMK6"/>
<dbReference type="Gene3D" id="3.10.110.10">
    <property type="entry name" value="Ubiquitin Conjugating Enzyme"/>
    <property type="match status" value="1"/>
</dbReference>
<evidence type="ECO:0000313" key="8">
    <source>
        <dbReference type="EMBL" id="KCW67338.1"/>
    </source>
</evidence>
<accession>A0A059BMK6</accession>
<dbReference type="EMBL" id="KK198758">
    <property type="protein sequence ID" value="KCW67338.1"/>
    <property type="molecule type" value="Genomic_DNA"/>
</dbReference>
<organism evidence="8">
    <name type="scientific">Eucalyptus grandis</name>
    <name type="common">Flooded gum</name>
    <dbReference type="NCBI Taxonomy" id="71139"/>
    <lineage>
        <taxon>Eukaryota</taxon>
        <taxon>Viridiplantae</taxon>
        <taxon>Streptophyta</taxon>
        <taxon>Embryophyta</taxon>
        <taxon>Tracheophyta</taxon>
        <taxon>Spermatophyta</taxon>
        <taxon>Magnoliopsida</taxon>
        <taxon>eudicotyledons</taxon>
        <taxon>Gunneridae</taxon>
        <taxon>Pentapetalae</taxon>
        <taxon>rosids</taxon>
        <taxon>malvids</taxon>
        <taxon>Myrtales</taxon>
        <taxon>Myrtaceae</taxon>
        <taxon>Myrtoideae</taxon>
        <taxon>Eucalypteae</taxon>
        <taxon>Eucalyptus</taxon>
    </lineage>
</organism>
<dbReference type="eggNOG" id="KOG0895">
    <property type="taxonomic scope" value="Eukaryota"/>
</dbReference>
<dbReference type="FunCoup" id="A0A059BMK6">
    <property type="interactions" value="906"/>
</dbReference>
<dbReference type="PROSITE" id="PS50127">
    <property type="entry name" value="UBC_2"/>
    <property type="match status" value="1"/>
</dbReference>
<protein>
    <recommendedName>
        <fullName evidence="1">E2 ubiquitin-conjugating enzyme</fullName>
        <ecNumber evidence="1">2.3.2.23</ecNumber>
    </recommendedName>
</protein>
<dbReference type="CDD" id="cd23837">
    <property type="entry name" value="UBCc_UBE2O"/>
    <property type="match status" value="1"/>
</dbReference>
<name>A0A059BMK6_EUCGR</name>
<dbReference type="GO" id="GO:0005524">
    <property type="term" value="F:ATP binding"/>
    <property type="evidence" value="ECO:0007669"/>
    <property type="project" value="UniProtKB-KW"/>
</dbReference>
<dbReference type="PANTHER" id="PTHR46116:SF41">
    <property type="entry name" value="UBIQUITIN-CONJUGATING ENZYME E2 25-RELATED"/>
    <property type="match status" value="1"/>
</dbReference>
<dbReference type="FunFam" id="3.10.110.10:FF:000028">
    <property type="entry name" value="Probable ubiquitin-conjugating enzyme E2 23"/>
    <property type="match status" value="1"/>
</dbReference>
<feature type="domain" description="UBC core" evidence="7">
    <location>
        <begin position="463"/>
        <end position="624"/>
    </location>
</feature>
<dbReference type="SMART" id="SM00212">
    <property type="entry name" value="UBCc"/>
    <property type="match status" value="1"/>
</dbReference>
<feature type="region of interest" description="Disordered" evidence="6">
    <location>
        <begin position="295"/>
        <end position="322"/>
    </location>
</feature>
<sequence>MQPPPLDALIPHNPKKRAFSRPGAFMDPDVVEIAPPAPRPSKEPKQKEAIFHEVIDIDNDDDCADLVVIDKNVDAMRKGKAVIDVDDYCNGQAVDAGTPLVLGVNGSADGSINGGISLDALAQDSHSFVNLDGQIYDPTSYEDDYMDLFEDVLDVDEYDTLQAHFDNMDIPPGVEAPIPWLSDLPKYEDKSSGGSSLNGSSSLIQTDASLNLQGMEHIGLTEPVQTQVNHTSVVHGLPGQVDSVSQSTSMDTSAPYLVTQNGQSKKNRASSQRSGNSKALPFGLESFKARRIFEPFRNKKTPDASGSSSKSSAVNKFDLIKPPSGVEPPLWGEVINTSGSNPSGSSYSFVPPFPAQTGTHSPSSGSVPFGSWMMGHPKHPKGQSYKHSAYTSYVSPLQSSVHILPVEEEDGKFPDDLTEDQGDGFEEEVMRKLKLFKQFDTVQDHSDHHYTSDSCGAKQPPKNWAKRIQEEWKILEKDLPDTIFVRVYETRMDLLRAVMIGAEGTPYHDGLFFFDVSFPSGYPGVPPKVYYHSGGLRINPNLYNCGKVCLSLLGTWSGQHKNEKWIPGVSTALQVLVSIQGLILNSKPYFNEPGYERSMNTEQGESTAMTYNEDTFILSLRTMIYNMKKPPKHFEDLVKGHFFKCAPDILMACKAYAEGAQVGCLLKGGVQDVDADHRSSSRTSSPRFKDTVSKYISLLVKEFRRLGIKDLEKFVPPAPVPPPAPATTAE</sequence>
<dbReference type="OMA" id="QQYNEDT"/>
<feature type="region of interest" description="Disordered" evidence="6">
    <location>
        <begin position="341"/>
        <end position="364"/>
    </location>
</feature>
<dbReference type="SUPFAM" id="SSF54495">
    <property type="entry name" value="UBC-like"/>
    <property type="match status" value="1"/>
</dbReference>
<dbReference type="GO" id="GO:0061631">
    <property type="term" value="F:ubiquitin conjugating enzyme activity"/>
    <property type="evidence" value="ECO:0000318"/>
    <property type="project" value="GO_Central"/>
</dbReference>
<evidence type="ECO:0000256" key="2">
    <source>
        <dbReference type="ARBA" id="ARBA00022679"/>
    </source>
</evidence>
<dbReference type="EC" id="2.3.2.23" evidence="1"/>
<feature type="region of interest" description="Disordered" evidence="6">
    <location>
        <begin position="1"/>
        <end position="22"/>
    </location>
</feature>
<dbReference type="InterPro" id="IPR016135">
    <property type="entry name" value="UBQ-conjugating_enzyme/RWD"/>
</dbReference>
<evidence type="ECO:0000259" key="7">
    <source>
        <dbReference type="PROSITE" id="PS50127"/>
    </source>
</evidence>
<reference evidence="8" key="1">
    <citation type="submission" date="2013-07" db="EMBL/GenBank/DDBJ databases">
        <title>The genome of Eucalyptus grandis.</title>
        <authorList>
            <person name="Schmutz J."/>
            <person name="Hayes R."/>
            <person name="Myburg A."/>
            <person name="Tuskan G."/>
            <person name="Grattapaglia D."/>
            <person name="Rokhsar D.S."/>
        </authorList>
    </citation>
    <scope>NUCLEOTIDE SEQUENCE</scope>
    <source>
        <tissue evidence="8">Leaf extractions</tissue>
    </source>
</reference>
<evidence type="ECO:0000256" key="3">
    <source>
        <dbReference type="ARBA" id="ARBA00022741"/>
    </source>
</evidence>